<protein>
    <recommendedName>
        <fullName evidence="2">DNA methylase adenine-specific domain-containing protein</fullName>
    </recommendedName>
</protein>
<dbReference type="GO" id="GO:0003677">
    <property type="term" value="F:DNA binding"/>
    <property type="evidence" value="ECO:0007669"/>
    <property type="project" value="InterPro"/>
</dbReference>
<dbReference type="Gene3D" id="3.40.50.150">
    <property type="entry name" value="Vaccinia Virus protein VP39"/>
    <property type="match status" value="1"/>
</dbReference>
<evidence type="ECO:0000259" key="2">
    <source>
        <dbReference type="Pfam" id="PF02384"/>
    </source>
</evidence>
<feature type="domain" description="DNA methylase adenine-specific" evidence="2">
    <location>
        <begin position="77"/>
        <end position="133"/>
    </location>
</feature>
<reference evidence="4" key="1">
    <citation type="submission" date="2015-12" db="EMBL/GenBank/DDBJ databases">
        <authorList>
            <person name="Tarr C.L."/>
            <person name="Gladney L.M."/>
        </authorList>
    </citation>
    <scope>NUCLEOTIDE SEQUENCE [LARGE SCALE GENOMIC DNA]</scope>
    <source>
        <strain evidence="4">2756-81</strain>
    </source>
</reference>
<dbReference type="Pfam" id="PF02384">
    <property type="entry name" value="N6_Mtase"/>
    <property type="match status" value="1"/>
</dbReference>
<name>A0A151JH33_9VIBR</name>
<dbReference type="GO" id="GO:0008170">
    <property type="term" value="F:N-methyltransferase activity"/>
    <property type="evidence" value="ECO:0007669"/>
    <property type="project" value="InterPro"/>
</dbReference>
<accession>A0A151JH33</accession>
<dbReference type="AlphaFoldDB" id="A0A151JH33"/>
<evidence type="ECO:0000313" key="4">
    <source>
        <dbReference type="Proteomes" id="UP000075349"/>
    </source>
</evidence>
<dbReference type="InterPro" id="IPR003356">
    <property type="entry name" value="DNA_methylase_A-5"/>
</dbReference>
<dbReference type="Proteomes" id="UP000075349">
    <property type="component" value="Unassembled WGS sequence"/>
</dbReference>
<evidence type="ECO:0000313" key="3">
    <source>
        <dbReference type="EMBL" id="KYN24893.1"/>
    </source>
</evidence>
<gene>
    <name evidence="3" type="ORF">AUQ44_03425</name>
</gene>
<dbReference type="InterPro" id="IPR036671">
    <property type="entry name" value="DPH_MB_sf"/>
</dbReference>
<dbReference type="SUPFAM" id="SSF53335">
    <property type="entry name" value="S-adenosyl-L-methionine-dependent methyltransferases"/>
    <property type="match status" value="1"/>
</dbReference>
<dbReference type="SUPFAM" id="SSF144217">
    <property type="entry name" value="CSL zinc finger"/>
    <property type="match status" value="1"/>
</dbReference>
<evidence type="ECO:0000256" key="1">
    <source>
        <dbReference type="ARBA" id="ARBA00006594"/>
    </source>
</evidence>
<sequence length="332" mass="37774">MSLLKIIETASDKLLINKKHLFESLVEMSYQFVILGKIEKKYQHLQAVYDEFSIAYVNEVQDKPFRDVLGELMAELNVLCNGKYSRKAQHFTPQELSQAVSAMLGKPKESDHQTVSDICCGSGSLVLAEMKKCVDLGYKGTLSLILNDLDTFVCKVATIQIEFNNLIHVKNKYELSYIIYNHDALLEYQLFCNGIVFDSNVIGCSATAHITESVIEHEIWYRCACGGVLYHESEELVSFDEVNSLYSCDSCDDMLEISYDFESWTLLSSESESVLEQFKVGKVHDSVPDFDCCGHRNACLCLVADNYESNMKWNKQEFACEQCKTTIQVTYR</sequence>
<comment type="caution">
    <text evidence="3">The sequence shown here is derived from an EMBL/GenBank/DDBJ whole genome shotgun (WGS) entry which is preliminary data.</text>
</comment>
<dbReference type="InterPro" id="IPR029063">
    <property type="entry name" value="SAM-dependent_MTases_sf"/>
</dbReference>
<comment type="similarity">
    <text evidence="1">Belongs to the N(4)/N(6)-methyltransferase family.</text>
</comment>
<organism evidence="3 4">
    <name type="scientific">Vibrio cidicii</name>
    <dbReference type="NCBI Taxonomy" id="1763883"/>
    <lineage>
        <taxon>Bacteria</taxon>
        <taxon>Pseudomonadati</taxon>
        <taxon>Pseudomonadota</taxon>
        <taxon>Gammaproteobacteria</taxon>
        <taxon>Vibrionales</taxon>
        <taxon>Vibrionaceae</taxon>
        <taxon>Vibrio</taxon>
    </lineage>
</organism>
<proteinExistence type="inferred from homology"/>
<dbReference type="EMBL" id="LOMK01000001">
    <property type="protein sequence ID" value="KYN24893.1"/>
    <property type="molecule type" value="Genomic_DNA"/>
</dbReference>